<protein>
    <submittedName>
        <fullName evidence="2">Uncharacterized protein</fullName>
    </submittedName>
</protein>
<organism evidence="2 3">
    <name type="scientific">Clostridium weizhouense</name>
    <dbReference type="NCBI Taxonomy" id="2859781"/>
    <lineage>
        <taxon>Bacteria</taxon>
        <taxon>Bacillati</taxon>
        <taxon>Bacillota</taxon>
        <taxon>Clostridia</taxon>
        <taxon>Eubacteriales</taxon>
        <taxon>Clostridiaceae</taxon>
        <taxon>Clostridium</taxon>
    </lineage>
</organism>
<dbReference type="RefSeq" id="WP_219778239.1">
    <property type="nucleotide sequence ID" value="NZ_JAHXPT010000002.1"/>
</dbReference>
<evidence type="ECO:0000313" key="2">
    <source>
        <dbReference type="EMBL" id="MBW6409189.1"/>
    </source>
</evidence>
<name>A0ABS7AKV1_9CLOT</name>
<reference evidence="2 3" key="1">
    <citation type="submission" date="2021-07" db="EMBL/GenBank/DDBJ databases">
        <title>Clostridium weizhouense sp. nov., an anaerobic bacterium isolated from activated sludge of Petroleum wastewater.</title>
        <authorList>
            <person name="Li Q."/>
        </authorList>
    </citation>
    <scope>NUCLEOTIDE SEQUENCE [LARGE SCALE GENOMIC DNA]</scope>
    <source>
        <strain evidence="2 3">YB-6</strain>
    </source>
</reference>
<accession>A0ABS7AKV1</accession>
<proteinExistence type="predicted"/>
<keyword evidence="3" id="KW-1185">Reference proteome</keyword>
<gene>
    <name evidence="2" type="ORF">KYD98_03720</name>
</gene>
<comment type="caution">
    <text evidence="2">The sequence shown here is derived from an EMBL/GenBank/DDBJ whole genome shotgun (WGS) entry which is preliminary data.</text>
</comment>
<dbReference type="EMBL" id="JAHXPT010000002">
    <property type="protein sequence ID" value="MBW6409189.1"/>
    <property type="molecule type" value="Genomic_DNA"/>
</dbReference>
<feature type="compositionally biased region" description="Basic and acidic residues" evidence="1">
    <location>
        <begin position="62"/>
        <end position="71"/>
    </location>
</feature>
<dbReference type="Proteomes" id="UP001519921">
    <property type="component" value="Unassembled WGS sequence"/>
</dbReference>
<evidence type="ECO:0000256" key="1">
    <source>
        <dbReference type="SAM" id="MobiDB-lite"/>
    </source>
</evidence>
<sequence length="312" mass="35089">MANPFAVLIYLDENLVRNLSSLVLSGYIETRIQRKIKDSTIHTGVHVDSRNGSSKQETNGTLEREGYRDENEGNIINAEQHNQISRDLDGKAFIRQEDELRRTYTTFALNGSLNNYLTEGQFLQTRNGNNIISDEIASGELIEIEGLITNQSLLSYIDTLIILLSSLGCDNLNLLLDSKKSKILNFSVLLNMLTHLQEILKLNDTQDLVMSTGEGSAVITVNKNNFMHSDYNIFDRVNCNCKVIGKVVKSCSRSGCISFLRKTGTEDFYEKFLESCDFLIECLKENGIVVPERPCCKIEENGIQIMPISISI</sequence>
<feature type="region of interest" description="Disordered" evidence="1">
    <location>
        <begin position="43"/>
        <end position="80"/>
    </location>
</feature>
<feature type="compositionally biased region" description="Polar residues" evidence="1">
    <location>
        <begin position="50"/>
        <end position="61"/>
    </location>
</feature>
<evidence type="ECO:0000313" key="3">
    <source>
        <dbReference type="Proteomes" id="UP001519921"/>
    </source>
</evidence>